<dbReference type="GeneID" id="71989132"/>
<protein>
    <submittedName>
        <fullName evidence="2">Uncharacterized protein</fullName>
    </submittedName>
</protein>
<reference evidence="2" key="1">
    <citation type="submission" date="2021-12" db="EMBL/GenBank/DDBJ databases">
        <authorList>
            <person name="Zaccaron A."/>
            <person name="Stergiopoulos I."/>
        </authorList>
    </citation>
    <scope>NUCLEOTIDE SEQUENCE</scope>
    <source>
        <strain evidence="2">Race5_Kim</strain>
    </source>
</reference>
<proteinExistence type="predicted"/>
<keyword evidence="1" id="KW-0732">Signal</keyword>
<evidence type="ECO:0000256" key="1">
    <source>
        <dbReference type="SAM" id="SignalP"/>
    </source>
</evidence>
<feature type="chain" id="PRO_5040406389" evidence="1">
    <location>
        <begin position="22"/>
        <end position="95"/>
    </location>
</feature>
<organism evidence="2 3">
    <name type="scientific">Passalora fulva</name>
    <name type="common">Tomato leaf mold</name>
    <name type="synonym">Cladosporium fulvum</name>
    <dbReference type="NCBI Taxonomy" id="5499"/>
    <lineage>
        <taxon>Eukaryota</taxon>
        <taxon>Fungi</taxon>
        <taxon>Dikarya</taxon>
        <taxon>Ascomycota</taxon>
        <taxon>Pezizomycotina</taxon>
        <taxon>Dothideomycetes</taxon>
        <taxon>Dothideomycetidae</taxon>
        <taxon>Mycosphaerellales</taxon>
        <taxon>Mycosphaerellaceae</taxon>
        <taxon>Fulvia</taxon>
    </lineage>
</organism>
<dbReference type="KEGG" id="ffu:CLAFUR5_09254"/>
<evidence type="ECO:0000313" key="2">
    <source>
        <dbReference type="EMBL" id="UJO21966.1"/>
    </source>
</evidence>
<accession>A0A9Q8PGA7</accession>
<feature type="signal peptide" evidence="1">
    <location>
        <begin position="1"/>
        <end position="21"/>
    </location>
</feature>
<keyword evidence="3" id="KW-1185">Reference proteome</keyword>
<evidence type="ECO:0000313" key="3">
    <source>
        <dbReference type="Proteomes" id="UP000756132"/>
    </source>
</evidence>
<dbReference type="Proteomes" id="UP000756132">
    <property type="component" value="Chromosome 9"/>
</dbReference>
<dbReference type="RefSeq" id="XP_047766332.1">
    <property type="nucleotide sequence ID" value="XM_047908402.1"/>
</dbReference>
<name>A0A9Q8PGA7_PASFU</name>
<gene>
    <name evidence="2" type="ORF">CLAFUR5_09254</name>
</gene>
<dbReference type="AlphaFoldDB" id="A0A9Q8PGA7"/>
<sequence>MHCNIILVATTLAPFVTVGLALPTTTAPEAEIEGPHSMAREDVSGFCQVTGTAGVCQIDRGPKMGSYPCSGGSPCTNDGNVCNERIDSGRSAFCT</sequence>
<dbReference type="EMBL" id="CP090171">
    <property type="protein sequence ID" value="UJO21966.1"/>
    <property type="molecule type" value="Genomic_DNA"/>
</dbReference>
<reference evidence="2" key="2">
    <citation type="journal article" date="2022" name="Microb. Genom.">
        <title>A chromosome-scale genome assembly of the tomato pathogen Cladosporium fulvum reveals a compartmentalized genome architecture and the presence of a dispensable chromosome.</title>
        <authorList>
            <person name="Zaccaron A.Z."/>
            <person name="Chen L.H."/>
            <person name="Samaras A."/>
            <person name="Stergiopoulos I."/>
        </authorList>
    </citation>
    <scope>NUCLEOTIDE SEQUENCE</scope>
    <source>
        <strain evidence="2">Race5_Kim</strain>
    </source>
</reference>